<organism evidence="1 2">
    <name type="scientific">Edwardsiella hoshinae</name>
    <dbReference type="NCBI Taxonomy" id="93378"/>
    <lineage>
        <taxon>Bacteria</taxon>
        <taxon>Pseudomonadati</taxon>
        <taxon>Pseudomonadota</taxon>
        <taxon>Gammaproteobacteria</taxon>
        <taxon>Enterobacterales</taxon>
        <taxon>Hafniaceae</taxon>
        <taxon>Edwardsiella</taxon>
    </lineage>
</organism>
<dbReference type="Proteomes" id="UP000255248">
    <property type="component" value="Unassembled WGS sequence"/>
</dbReference>
<dbReference type="EMBL" id="UFXZ01000001">
    <property type="protein sequence ID" value="STC82434.1"/>
    <property type="molecule type" value="Genomic_DNA"/>
</dbReference>
<name>A0A376D5U6_9GAMM</name>
<protein>
    <submittedName>
        <fullName evidence="1">Uncharacterized protein</fullName>
    </submittedName>
</protein>
<gene>
    <name evidence="1" type="ORF">NCTC12121_00035</name>
</gene>
<accession>A0A376D5U6</accession>
<sequence>MFFLIHPISHALHLKPVVEPLRCDEVERDTEALIQ</sequence>
<evidence type="ECO:0000313" key="2">
    <source>
        <dbReference type="Proteomes" id="UP000255248"/>
    </source>
</evidence>
<reference evidence="1 2" key="1">
    <citation type="submission" date="2018-06" db="EMBL/GenBank/DDBJ databases">
        <authorList>
            <consortium name="Pathogen Informatics"/>
            <person name="Doyle S."/>
        </authorList>
    </citation>
    <scope>NUCLEOTIDE SEQUENCE [LARGE SCALE GENOMIC DNA]</scope>
    <source>
        <strain evidence="1 2">NCTC12121</strain>
    </source>
</reference>
<proteinExistence type="predicted"/>
<evidence type="ECO:0000313" key="1">
    <source>
        <dbReference type="EMBL" id="STC82434.1"/>
    </source>
</evidence>
<dbReference type="AlphaFoldDB" id="A0A376D5U6"/>